<dbReference type="InterPro" id="IPR054765">
    <property type="entry name" value="SLBB_dom"/>
</dbReference>
<sequence>MKKFGVLLLLIVPLLVFSYSVRIGDSIGVWVFGYEEYSASNLIVGPSGEITLPPIGRIEVEGKTIDEIEDILSEKMSEFVKNTRITAGVTNYAPFKVNVLGNVPRNGMLDIKKEQIKLSELISMVGGINNPEKTDQAIIRDFNGNEKIVDISWLLKGERGEDPFIEENSMVIFPVNYDKKVNLFSEFGTQSIDYYDGLTLKTVLSNINIPIDNVDDNLVLIRNSNYLNYSIDKIIKEKDVDLKSGDTIILKRIEKYAYALLKEKTIKVTFEKDEAMNVKNLIAKVQMNPQYIEKVTKDNKELNLETEIKTGDFINIIPVENQIYLSGSFVNTGKIAFDVNTEITIPKILSVAKGFTPEYSGKLIEITKMGKTKVYDINPMNISEYTDIKINSESTLIAEYEERLAYIMGEISTLETYTLNDTLYDLLFKYDLSESYEIKYKTETSEGTLKGSDIEKQKAVELSGKVMISINKTKTDSVMYYKSGDSGAITKKEVTLMDIFQTTGGFSPSSQGTIKVFKNNQLISEYTEDDIKNNPLTKVEKGSYVVVQPNLDYSYIVLMGSVQPKNIRSDIPVSLVEILAGSGFNWDYQESVWIYTADDKKVEVEIQDIEQIRNTMVAPGSIVYVPTIQDQLIYVLGNVSRPGPVAYTKEITLLDAVLKSGNATKAGDLKNVYLFKDGVENPPVSLDISGIIKATPIQSPMNPKLKPGDIIYIPQNGLASITEIMSTVSTFMGFINSSVDAYQNINSLF</sequence>
<dbReference type="OrthoDB" id="8291at2"/>
<evidence type="ECO:0000256" key="4">
    <source>
        <dbReference type="ARBA" id="ARBA00022452"/>
    </source>
</evidence>
<accession>A0A4Z0W0T8</accession>
<evidence type="ECO:0000256" key="10">
    <source>
        <dbReference type="ARBA" id="ARBA00023114"/>
    </source>
</evidence>
<keyword evidence="14" id="KW-0449">Lipoprotein</keyword>
<evidence type="ECO:0000259" key="15">
    <source>
        <dbReference type="Pfam" id="PF02563"/>
    </source>
</evidence>
<comment type="caution">
    <text evidence="17">The sequence shown here is derived from an EMBL/GenBank/DDBJ whole genome shotgun (WGS) entry which is preliminary data.</text>
</comment>
<dbReference type="PANTHER" id="PTHR33619">
    <property type="entry name" value="POLYSACCHARIDE EXPORT PROTEIN GFCE-RELATED"/>
    <property type="match status" value="1"/>
</dbReference>
<evidence type="ECO:0000256" key="11">
    <source>
        <dbReference type="ARBA" id="ARBA00023136"/>
    </source>
</evidence>
<evidence type="ECO:0000313" key="17">
    <source>
        <dbReference type="EMBL" id="TGG88683.1"/>
    </source>
</evidence>
<evidence type="ECO:0000256" key="13">
    <source>
        <dbReference type="ARBA" id="ARBA00023237"/>
    </source>
</evidence>
<dbReference type="Gene3D" id="3.30.1950.10">
    <property type="entry name" value="wza like domain"/>
    <property type="match status" value="1"/>
</dbReference>
<reference evidence="17 18" key="1">
    <citation type="submission" date="2019-04" db="EMBL/GenBank/DDBJ databases">
        <title>Draft genome sequence data and analysis of a Fermenting Bacterium, Geotoga petraea strain HO-Geo1, isolated from heavy-oil petroleum reservoir in Russia.</title>
        <authorList>
            <person name="Grouzdev D.S."/>
            <person name="Semenova E.M."/>
            <person name="Sokolova D.S."/>
            <person name="Tourova T.P."/>
            <person name="Poltaraus A.B."/>
            <person name="Nazina T.N."/>
        </authorList>
    </citation>
    <scope>NUCLEOTIDE SEQUENCE [LARGE SCALE GENOMIC DNA]</scope>
    <source>
        <strain evidence="17 18">HO-Geo1</strain>
    </source>
</reference>
<dbReference type="InterPro" id="IPR003715">
    <property type="entry name" value="Poly_export_N"/>
</dbReference>
<dbReference type="GO" id="GO:0046930">
    <property type="term" value="C:pore complex"/>
    <property type="evidence" value="ECO:0007669"/>
    <property type="project" value="UniProtKB-KW"/>
</dbReference>
<keyword evidence="9" id="KW-0406">Ion transport</keyword>
<protein>
    <submittedName>
        <fullName evidence="17">Uncharacterized protein</fullName>
    </submittedName>
</protein>
<dbReference type="PANTHER" id="PTHR33619:SF3">
    <property type="entry name" value="POLYSACCHARIDE EXPORT PROTEIN GFCE-RELATED"/>
    <property type="match status" value="1"/>
</dbReference>
<name>A0A4Z0W0T8_9BACT</name>
<dbReference type="Pfam" id="PF22461">
    <property type="entry name" value="SLBB_2"/>
    <property type="match status" value="1"/>
</dbReference>
<comment type="similarity">
    <text evidence="2">Belongs to the BexD/CtrA/VexA family.</text>
</comment>
<keyword evidence="13" id="KW-0998">Cell outer membrane</keyword>
<dbReference type="InterPro" id="IPR049712">
    <property type="entry name" value="Poly_export"/>
</dbReference>
<keyword evidence="3" id="KW-0813">Transport</keyword>
<evidence type="ECO:0000256" key="8">
    <source>
        <dbReference type="ARBA" id="ARBA00023047"/>
    </source>
</evidence>
<evidence type="ECO:0000256" key="5">
    <source>
        <dbReference type="ARBA" id="ARBA00022597"/>
    </source>
</evidence>
<feature type="domain" description="SLBB" evidence="16">
    <location>
        <begin position="631"/>
        <end position="713"/>
    </location>
</feature>
<dbReference type="Gene3D" id="3.10.560.10">
    <property type="entry name" value="Outer membrane lipoprotein wza domain like"/>
    <property type="match status" value="3"/>
</dbReference>
<evidence type="ECO:0000256" key="6">
    <source>
        <dbReference type="ARBA" id="ARBA00022692"/>
    </source>
</evidence>
<keyword evidence="6" id="KW-0812">Transmembrane</keyword>
<evidence type="ECO:0000256" key="2">
    <source>
        <dbReference type="ARBA" id="ARBA00009450"/>
    </source>
</evidence>
<dbReference type="GO" id="GO:0015159">
    <property type="term" value="F:polysaccharide transmembrane transporter activity"/>
    <property type="evidence" value="ECO:0007669"/>
    <property type="project" value="InterPro"/>
</dbReference>
<evidence type="ECO:0000256" key="14">
    <source>
        <dbReference type="ARBA" id="ARBA00023288"/>
    </source>
</evidence>
<dbReference type="GO" id="GO:0009279">
    <property type="term" value="C:cell outer membrane"/>
    <property type="evidence" value="ECO:0007669"/>
    <property type="project" value="UniProtKB-SubCell"/>
</dbReference>
<keyword evidence="5" id="KW-0762">Sugar transport</keyword>
<keyword evidence="4" id="KW-1134">Transmembrane beta strand</keyword>
<dbReference type="AlphaFoldDB" id="A0A4Z0W0T8"/>
<feature type="domain" description="Polysaccharide export protein N-terminal" evidence="15">
    <location>
        <begin position="19"/>
        <end position="88"/>
    </location>
</feature>
<dbReference type="RefSeq" id="WP_135402378.1">
    <property type="nucleotide sequence ID" value="NZ_SRME01000001.1"/>
</dbReference>
<gene>
    <name evidence="17" type="ORF">E4650_00315</name>
</gene>
<dbReference type="GO" id="GO:0006811">
    <property type="term" value="P:monoatomic ion transport"/>
    <property type="evidence" value="ECO:0007669"/>
    <property type="project" value="UniProtKB-KW"/>
</dbReference>
<evidence type="ECO:0000313" key="18">
    <source>
        <dbReference type="Proteomes" id="UP000297288"/>
    </source>
</evidence>
<keyword evidence="8" id="KW-0625">Polysaccharide transport</keyword>
<dbReference type="Proteomes" id="UP000297288">
    <property type="component" value="Unassembled WGS sequence"/>
</dbReference>
<evidence type="ECO:0000256" key="12">
    <source>
        <dbReference type="ARBA" id="ARBA00023139"/>
    </source>
</evidence>
<keyword evidence="12" id="KW-0564">Palmitate</keyword>
<evidence type="ECO:0000259" key="16">
    <source>
        <dbReference type="Pfam" id="PF22461"/>
    </source>
</evidence>
<evidence type="ECO:0000256" key="3">
    <source>
        <dbReference type="ARBA" id="ARBA00022448"/>
    </source>
</evidence>
<keyword evidence="10" id="KW-0626">Porin</keyword>
<dbReference type="GO" id="GO:0015288">
    <property type="term" value="F:porin activity"/>
    <property type="evidence" value="ECO:0007669"/>
    <property type="project" value="UniProtKB-KW"/>
</dbReference>
<keyword evidence="7" id="KW-0732">Signal</keyword>
<evidence type="ECO:0000256" key="7">
    <source>
        <dbReference type="ARBA" id="ARBA00022729"/>
    </source>
</evidence>
<proteinExistence type="inferred from homology"/>
<organism evidence="17 18">
    <name type="scientific">Geotoga petraea</name>
    <dbReference type="NCBI Taxonomy" id="28234"/>
    <lineage>
        <taxon>Bacteria</taxon>
        <taxon>Thermotogati</taxon>
        <taxon>Thermotogota</taxon>
        <taxon>Thermotogae</taxon>
        <taxon>Petrotogales</taxon>
        <taxon>Petrotogaceae</taxon>
        <taxon>Geotoga</taxon>
    </lineage>
</organism>
<dbReference type="Pfam" id="PF02563">
    <property type="entry name" value="Poly_export"/>
    <property type="match status" value="1"/>
</dbReference>
<evidence type="ECO:0000256" key="1">
    <source>
        <dbReference type="ARBA" id="ARBA00004571"/>
    </source>
</evidence>
<comment type="subcellular location">
    <subcellularLocation>
        <location evidence="1">Cell outer membrane</location>
        <topology evidence="1">Multi-pass membrane protein</topology>
    </subcellularLocation>
</comment>
<dbReference type="EMBL" id="SRME01000001">
    <property type="protein sequence ID" value="TGG88683.1"/>
    <property type="molecule type" value="Genomic_DNA"/>
</dbReference>
<keyword evidence="11" id="KW-0472">Membrane</keyword>
<evidence type="ECO:0000256" key="9">
    <source>
        <dbReference type="ARBA" id="ARBA00023065"/>
    </source>
</evidence>